<dbReference type="SUPFAM" id="SSF56281">
    <property type="entry name" value="Metallo-hydrolase/oxidoreductase"/>
    <property type="match status" value="1"/>
</dbReference>
<feature type="transmembrane region" description="Helical" evidence="6">
    <location>
        <begin position="411"/>
        <end position="429"/>
    </location>
</feature>
<dbReference type="AlphaFoldDB" id="A0AAE3DSP0"/>
<evidence type="ECO:0000256" key="3">
    <source>
        <dbReference type="ARBA" id="ARBA00022692"/>
    </source>
</evidence>
<keyword evidence="9" id="KW-1185">Reference proteome</keyword>
<gene>
    <name evidence="8" type="ORF">LKD71_09600</name>
</gene>
<accession>A0AAE3DSP0</accession>
<sequence length="814" mass="90969">MTKRPLLWAFLLVAFLIGAAGARGILAPPPPALSAGETVTLTGTVEEITEKENSRQLRLSHIYLSSDLSYQRQVLVYENQQTELKIGYWVKVTGTYAPLEEAANPGQFDQKAYYEARGIGMVLKKAKLMIIEAKENFFFQKLYELRSFWARTLETITGKEEAGLLQAMLLGEKSGLKKEQKELYQSGGISHILAISGLHISLVGMLLYQFLRKKKRSYPFSAAVSGSFMVVYGFLTGFGVSAKRAVFMFLVYLGAEVLGETYDVVSALALAGILILAEQPLQLFQCGFQLSFLSVGAMALVYPAIQKRLGWKNKMALSLLSGVSVTLVTLPCTLYWFYEWMPYALFLNLIVIPLVPVVFLSGAAGMLTGGVSVMVGMFLAGASAGVLRFFQTLLERTEVLPGSRAIIGQPELWRIGVYYVLVGIAVWGGRRRKAVSLEKCRNYGNITKSQIESEKIRNQKQYNRMKSLNMQSETIQKWKENTGNQRLYSETREFGGQSDQSRFEKSDQSASIDSPQKCHHIWLRIFLIILSLCILCFPINRPSEVTFLDVGQGDAIFLRTEQGITCLIDGGSTTVSDVGTYRILPFLKARDVSALDYLFLSHMDADHISGAEELLKDQFHGIPIHNLCLSALPEDETRLRLEKEARRFGTNLLYISRGTVFQEENAKIRCLSPAKNQKKEDENENSQVLLVDLNGLRFLFTGDLGEEGEQELLASGLDLEADILKVGHHGSRYSTSEAFLQAVRPKLAVISCAKENRYGHPAPETVQRLERAGCRIFYTMKSGAITLYPADGKKGWKLEQKFDKIERGDSHEHS</sequence>
<comment type="caution">
    <text evidence="8">The sequence shown here is derived from an EMBL/GenBank/DDBJ whole genome shotgun (WGS) entry which is preliminary data.</text>
</comment>
<evidence type="ECO:0000313" key="9">
    <source>
        <dbReference type="Proteomes" id="UP001197875"/>
    </source>
</evidence>
<dbReference type="PANTHER" id="PTHR30619">
    <property type="entry name" value="DNA INTERNALIZATION/COMPETENCE PROTEIN COMEC/REC2"/>
    <property type="match status" value="1"/>
</dbReference>
<feature type="transmembrane region" description="Helical" evidence="6">
    <location>
        <begin position="288"/>
        <end position="305"/>
    </location>
</feature>
<feature type="transmembrane region" description="Helical" evidence="6">
    <location>
        <begin position="317"/>
        <end position="338"/>
    </location>
</feature>
<comment type="subcellular location">
    <subcellularLocation>
        <location evidence="1">Cell membrane</location>
        <topology evidence="1">Multi-pass membrane protein</topology>
    </subcellularLocation>
</comment>
<dbReference type="InterPro" id="IPR052159">
    <property type="entry name" value="Competence_DNA_uptake"/>
</dbReference>
<dbReference type="NCBIfam" id="TIGR00360">
    <property type="entry name" value="ComEC_N-term"/>
    <property type="match status" value="1"/>
</dbReference>
<feature type="transmembrane region" description="Helical" evidence="6">
    <location>
        <begin position="188"/>
        <end position="208"/>
    </location>
</feature>
<reference evidence="8 9" key="1">
    <citation type="submission" date="2021-10" db="EMBL/GenBank/DDBJ databases">
        <title>Anaerobic single-cell dispensing facilitates the cultivation of human gut bacteria.</title>
        <authorList>
            <person name="Afrizal A."/>
        </authorList>
    </citation>
    <scope>NUCLEOTIDE SEQUENCE [LARGE SCALE GENOMIC DNA]</scope>
    <source>
        <strain evidence="8 9">CLA-AA-H277</strain>
    </source>
</reference>
<dbReference type="InterPro" id="IPR001279">
    <property type="entry name" value="Metallo-B-lactamas"/>
</dbReference>
<evidence type="ECO:0000256" key="1">
    <source>
        <dbReference type="ARBA" id="ARBA00004651"/>
    </source>
</evidence>
<name>A0AAE3DSP0_9FIRM</name>
<proteinExistence type="predicted"/>
<dbReference type="RefSeq" id="WP_227615242.1">
    <property type="nucleotide sequence ID" value="NZ_JAJEPR010000014.1"/>
</dbReference>
<evidence type="ECO:0000256" key="6">
    <source>
        <dbReference type="SAM" id="Phobius"/>
    </source>
</evidence>
<dbReference type="Pfam" id="PF03772">
    <property type="entry name" value="Competence"/>
    <property type="match status" value="1"/>
</dbReference>
<feature type="domain" description="Metallo-beta-lactamase" evidence="7">
    <location>
        <begin position="552"/>
        <end position="754"/>
    </location>
</feature>
<dbReference type="PANTHER" id="PTHR30619:SF1">
    <property type="entry name" value="RECOMBINATION PROTEIN 2"/>
    <property type="match status" value="1"/>
</dbReference>
<protein>
    <submittedName>
        <fullName evidence="8">ComEC/Rec2 family competence protein</fullName>
    </submittedName>
</protein>
<dbReference type="Pfam" id="PF00753">
    <property type="entry name" value="Lactamase_B"/>
    <property type="match status" value="1"/>
</dbReference>
<keyword evidence="4 6" id="KW-1133">Transmembrane helix</keyword>
<feature type="transmembrane region" description="Helical" evidence="6">
    <location>
        <begin position="344"/>
        <end position="364"/>
    </location>
</feature>
<dbReference type="Pfam" id="PF13567">
    <property type="entry name" value="DUF4131"/>
    <property type="match status" value="1"/>
</dbReference>
<keyword evidence="3 6" id="KW-0812">Transmembrane</keyword>
<keyword evidence="5 6" id="KW-0472">Membrane</keyword>
<evidence type="ECO:0000313" key="8">
    <source>
        <dbReference type="EMBL" id="MCC2190056.1"/>
    </source>
</evidence>
<dbReference type="Gene3D" id="3.60.15.10">
    <property type="entry name" value="Ribonuclease Z/Hydroxyacylglutathione hydrolase-like"/>
    <property type="match status" value="1"/>
</dbReference>
<dbReference type="CDD" id="cd07731">
    <property type="entry name" value="ComA-like_MBL-fold"/>
    <property type="match status" value="1"/>
</dbReference>
<evidence type="ECO:0000256" key="4">
    <source>
        <dbReference type="ARBA" id="ARBA00022989"/>
    </source>
</evidence>
<dbReference type="InterPro" id="IPR025405">
    <property type="entry name" value="DUF4131"/>
</dbReference>
<dbReference type="InterPro" id="IPR035681">
    <property type="entry name" value="ComA-like_MBL"/>
</dbReference>
<dbReference type="GO" id="GO:0005886">
    <property type="term" value="C:plasma membrane"/>
    <property type="evidence" value="ECO:0007669"/>
    <property type="project" value="UniProtKB-SubCell"/>
</dbReference>
<dbReference type="InterPro" id="IPR004477">
    <property type="entry name" value="ComEC_N"/>
</dbReference>
<dbReference type="SMART" id="SM00849">
    <property type="entry name" value="Lactamase_B"/>
    <property type="match status" value="1"/>
</dbReference>
<evidence type="ECO:0000256" key="2">
    <source>
        <dbReference type="ARBA" id="ARBA00022475"/>
    </source>
</evidence>
<dbReference type="Proteomes" id="UP001197875">
    <property type="component" value="Unassembled WGS sequence"/>
</dbReference>
<organism evidence="8 9">
    <name type="scientific">Fusicatenibacter faecihominis</name>
    <dbReference type="NCBI Taxonomy" id="2881276"/>
    <lineage>
        <taxon>Bacteria</taxon>
        <taxon>Bacillati</taxon>
        <taxon>Bacillota</taxon>
        <taxon>Clostridia</taxon>
        <taxon>Lachnospirales</taxon>
        <taxon>Lachnospiraceae</taxon>
        <taxon>Fusicatenibacter</taxon>
    </lineage>
</organism>
<evidence type="ECO:0000256" key="5">
    <source>
        <dbReference type="ARBA" id="ARBA00023136"/>
    </source>
</evidence>
<keyword evidence="2" id="KW-1003">Cell membrane</keyword>
<feature type="transmembrane region" description="Helical" evidence="6">
    <location>
        <begin position="220"/>
        <end position="240"/>
    </location>
</feature>
<dbReference type="InterPro" id="IPR036866">
    <property type="entry name" value="RibonucZ/Hydroxyglut_hydro"/>
</dbReference>
<evidence type="ECO:0000259" key="7">
    <source>
        <dbReference type="SMART" id="SM00849"/>
    </source>
</evidence>
<dbReference type="EMBL" id="JAJEPR010000014">
    <property type="protein sequence ID" value="MCC2190056.1"/>
    <property type="molecule type" value="Genomic_DNA"/>
</dbReference>
<feature type="transmembrane region" description="Helical" evidence="6">
    <location>
        <begin position="371"/>
        <end position="391"/>
    </location>
</feature>
<feature type="transmembrane region" description="Helical" evidence="6">
    <location>
        <begin position="521"/>
        <end position="540"/>
    </location>
</feature>